<sequence>MSLGSYQLKPKDVERRLFTCEQLLQWQKRKCLLHRIVTGDEKWIDYDNPKRRKSWREKFKRTGFVADASRSGRRKTAANEGTSTQVLAAVDSSPKKGTRRLSAQMGISQSSECHVQFGG</sequence>
<dbReference type="GO" id="GO:0015074">
    <property type="term" value="P:DNA integration"/>
    <property type="evidence" value="ECO:0007669"/>
    <property type="project" value="TreeGrafter"/>
</dbReference>
<dbReference type="PANTHER" id="PTHR46060:SF2">
    <property type="entry name" value="HISTONE-LYSINE N-METHYLTRANSFERASE SETMAR"/>
    <property type="match status" value="1"/>
</dbReference>
<keyword evidence="3" id="KW-1185">Reference proteome</keyword>
<dbReference type="OrthoDB" id="8016119at2759"/>
<organism evidence="2 3">
    <name type="scientific">Araneus ventricosus</name>
    <name type="common">Orbweaver spider</name>
    <name type="synonym">Epeira ventricosa</name>
    <dbReference type="NCBI Taxonomy" id="182803"/>
    <lineage>
        <taxon>Eukaryota</taxon>
        <taxon>Metazoa</taxon>
        <taxon>Ecdysozoa</taxon>
        <taxon>Arthropoda</taxon>
        <taxon>Chelicerata</taxon>
        <taxon>Arachnida</taxon>
        <taxon>Araneae</taxon>
        <taxon>Araneomorphae</taxon>
        <taxon>Entelegynae</taxon>
        <taxon>Araneoidea</taxon>
        <taxon>Araneidae</taxon>
        <taxon>Araneus</taxon>
    </lineage>
</organism>
<proteinExistence type="predicted"/>
<dbReference type="InterPro" id="IPR036397">
    <property type="entry name" value="RNaseH_sf"/>
</dbReference>
<dbReference type="InterPro" id="IPR052709">
    <property type="entry name" value="Transposase-MT_Hybrid"/>
</dbReference>
<protein>
    <recommendedName>
        <fullName evidence="4">Mariner Mos1 transposase</fullName>
    </recommendedName>
</protein>
<feature type="region of interest" description="Disordered" evidence="1">
    <location>
        <begin position="68"/>
        <end position="107"/>
    </location>
</feature>
<gene>
    <name evidence="2" type="ORF">AVEN_122514_1</name>
</gene>
<dbReference type="Gene3D" id="3.30.420.10">
    <property type="entry name" value="Ribonuclease H-like superfamily/Ribonuclease H"/>
    <property type="match status" value="1"/>
</dbReference>
<dbReference type="EMBL" id="BGPR01004396">
    <property type="protein sequence ID" value="GBM99177.1"/>
    <property type="molecule type" value="Genomic_DNA"/>
</dbReference>
<comment type="caution">
    <text evidence="2">The sequence shown here is derived from an EMBL/GenBank/DDBJ whole genome shotgun (WGS) entry which is preliminary data.</text>
</comment>
<dbReference type="GO" id="GO:0044547">
    <property type="term" value="F:DNA topoisomerase binding"/>
    <property type="evidence" value="ECO:0007669"/>
    <property type="project" value="TreeGrafter"/>
</dbReference>
<dbReference type="GO" id="GO:0044774">
    <property type="term" value="P:mitotic DNA integrity checkpoint signaling"/>
    <property type="evidence" value="ECO:0007669"/>
    <property type="project" value="TreeGrafter"/>
</dbReference>
<name>A0A4Y2KA51_ARAVE</name>
<evidence type="ECO:0000313" key="2">
    <source>
        <dbReference type="EMBL" id="GBM99177.1"/>
    </source>
</evidence>
<dbReference type="GO" id="GO:0003697">
    <property type="term" value="F:single-stranded DNA binding"/>
    <property type="evidence" value="ECO:0007669"/>
    <property type="project" value="TreeGrafter"/>
</dbReference>
<reference evidence="2 3" key="1">
    <citation type="journal article" date="2019" name="Sci. Rep.">
        <title>Orb-weaving spider Araneus ventricosus genome elucidates the spidroin gene catalogue.</title>
        <authorList>
            <person name="Kono N."/>
            <person name="Nakamura H."/>
            <person name="Ohtoshi R."/>
            <person name="Moran D.A.P."/>
            <person name="Shinohara A."/>
            <person name="Yoshida Y."/>
            <person name="Fujiwara M."/>
            <person name="Mori M."/>
            <person name="Tomita M."/>
            <person name="Arakawa K."/>
        </authorList>
    </citation>
    <scope>NUCLEOTIDE SEQUENCE [LARGE SCALE GENOMIC DNA]</scope>
</reference>
<evidence type="ECO:0000256" key="1">
    <source>
        <dbReference type="SAM" id="MobiDB-lite"/>
    </source>
</evidence>
<dbReference type="GO" id="GO:0042800">
    <property type="term" value="F:histone H3K4 methyltransferase activity"/>
    <property type="evidence" value="ECO:0007669"/>
    <property type="project" value="TreeGrafter"/>
</dbReference>
<dbReference type="GO" id="GO:0046975">
    <property type="term" value="F:histone H3K36 methyltransferase activity"/>
    <property type="evidence" value="ECO:0007669"/>
    <property type="project" value="TreeGrafter"/>
</dbReference>
<dbReference type="GO" id="GO:0000014">
    <property type="term" value="F:single-stranded DNA endodeoxyribonuclease activity"/>
    <property type="evidence" value="ECO:0007669"/>
    <property type="project" value="TreeGrafter"/>
</dbReference>
<dbReference type="GO" id="GO:0031297">
    <property type="term" value="P:replication fork processing"/>
    <property type="evidence" value="ECO:0007669"/>
    <property type="project" value="TreeGrafter"/>
</dbReference>
<accession>A0A4Y2KA51</accession>
<dbReference type="GO" id="GO:0005634">
    <property type="term" value="C:nucleus"/>
    <property type="evidence" value="ECO:0007669"/>
    <property type="project" value="TreeGrafter"/>
</dbReference>
<evidence type="ECO:0008006" key="4">
    <source>
        <dbReference type="Google" id="ProtNLM"/>
    </source>
</evidence>
<dbReference type="GO" id="GO:0000729">
    <property type="term" value="P:DNA double-strand break processing"/>
    <property type="evidence" value="ECO:0007669"/>
    <property type="project" value="TreeGrafter"/>
</dbReference>
<dbReference type="GO" id="GO:0006303">
    <property type="term" value="P:double-strand break repair via nonhomologous end joining"/>
    <property type="evidence" value="ECO:0007669"/>
    <property type="project" value="TreeGrafter"/>
</dbReference>
<dbReference type="GO" id="GO:0000793">
    <property type="term" value="C:condensed chromosome"/>
    <property type="evidence" value="ECO:0007669"/>
    <property type="project" value="TreeGrafter"/>
</dbReference>
<evidence type="ECO:0000313" key="3">
    <source>
        <dbReference type="Proteomes" id="UP000499080"/>
    </source>
</evidence>
<dbReference type="GO" id="GO:0035861">
    <property type="term" value="C:site of double-strand break"/>
    <property type="evidence" value="ECO:0007669"/>
    <property type="project" value="TreeGrafter"/>
</dbReference>
<dbReference type="Proteomes" id="UP000499080">
    <property type="component" value="Unassembled WGS sequence"/>
</dbReference>
<dbReference type="GO" id="GO:0003690">
    <property type="term" value="F:double-stranded DNA binding"/>
    <property type="evidence" value="ECO:0007669"/>
    <property type="project" value="TreeGrafter"/>
</dbReference>
<dbReference type="PANTHER" id="PTHR46060">
    <property type="entry name" value="MARINER MOS1 TRANSPOSASE-LIKE PROTEIN"/>
    <property type="match status" value="1"/>
</dbReference>
<dbReference type="AlphaFoldDB" id="A0A4Y2KA51"/>